<dbReference type="PRINTS" id="PR00081">
    <property type="entry name" value="GDHRDH"/>
</dbReference>
<sequence length="229" mass="23958">MTNRPVALVTGATRGIGRAIAVELSSTHRILVGGRDAARARELVAELDDAAPFVCDLADEDAVAAACAGIGRLDVLVHSAGIGRSNDIGLASRALWREVFETNVFAVADLTRLLLPALEAARGIVVAINSGAGFFSSPGGGVYAGSKFALRALTDALREEMRGKVRVCSIHPGRTDTDMQRELQAAMGNEHYNGSCYVSPGSVAAAVRLAVDTPDNATVEQLSIRPSVF</sequence>
<dbReference type="Pfam" id="PF00106">
    <property type="entry name" value="adh_short"/>
    <property type="match status" value="1"/>
</dbReference>
<keyword evidence="2 5" id="KW-0560">Oxidoreductase</keyword>
<dbReference type="PRINTS" id="PR00080">
    <property type="entry name" value="SDRFAMILY"/>
</dbReference>
<reference evidence="5 6" key="1">
    <citation type="submission" date="2018-12" db="EMBL/GenBank/DDBJ databases">
        <authorList>
            <consortium name="Pathogen Informatics"/>
        </authorList>
    </citation>
    <scope>NUCLEOTIDE SEQUENCE [LARGE SCALE GENOMIC DNA]</scope>
    <source>
        <strain evidence="5 6">NCTC12967</strain>
    </source>
</reference>
<dbReference type="InterPro" id="IPR002347">
    <property type="entry name" value="SDR_fam"/>
</dbReference>
<dbReference type="RefSeq" id="WP_061786916.1">
    <property type="nucleotide sequence ID" value="NZ_CAUVFX010000001.1"/>
</dbReference>
<evidence type="ECO:0000256" key="3">
    <source>
        <dbReference type="RuleBase" id="RU000363"/>
    </source>
</evidence>
<feature type="domain" description="Ketoreductase" evidence="4">
    <location>
        <begin position="5"/>
        <end position="175"/>
    </location>
</feature>
<dbReference type="PANTHER" id="PTHR44196">
    <property type="entry name" value="DEHYDROGENASE/REDUCTASE SDR FAMILY MEMBER 7B"/>
    <property type="match status" value="1"/>
</dbReference>
<evidence type="ECO:0000313" key="6">
    <source>
        <dbReference type="Proteomes" id="UP000273044"/>
    </source>
</evidence>
<protein>
    <submittedName>
        <fullName evidence="5">Serine 3-dehydrogenase</fullName>
        <ecNumber evidence="5">1.1.1.276</ecNumber>
    </submittedName>
</protein>
<evidence type="ECO:0000256" key="2">
    <source>
        <dbReference type="ARBA" id="ARBA00023002"/>
    </source>
</evidence>
<dbReference type="PROSITE" id="PS00061">
    <property type="entry name" value="ADH_SHORT"/>
    <property type="match status" value="1"/>
</dbReference>
<evidence type="ECO:0000313" key="5">
    <source>
        <dbReference type="EMBL" id="VEH70401.1"/>
    </source>
</evidence>
<gene>
    <name evidence="5" type="primary">sdh_2</name>
    <name evidence="5" type="ORF">NCTC12967_01696</name>
</gene>
<dbReference type="GeneID" id="64407161"/>
<keyword evidence="6" id="KW-1185">Reference proteome</keyword>
<name>A0A3S4U0N2_9ACTN</name>
<dbReference type="InterPro" id="IPR020904">
    <property type="entry name" value="Sc_DH/Rdtase_CS"/>
</dbReference>
<organism evidence="5 6">
    <name type="scientific">Arachnia propionica</name>
    <dbReference type="NCBI Taxonomy" id="1750"/>
    <lineage>
        <taxon>Bacteria</taxon>
        <taxon>Bacillati</taxon>
        <taxon>Actinomycetota</taxon>
        <taxon>Actinomycetes</taxon>
        <taxon>Propionibacteriales</taxon>
        <taxon>Propionibacteriaceae</taxon>
        <taxon>Arachnia</taxon>
    </lineage>
</organism>
<dbReference type="GO" id="GO:0016020">
    <property type="term" value="C:membrane"/>
    <property type="evidence" value="ECO:0007669"/>
    <property type="project" value="TreeGrafter"/>
</dbReference>
<dbReference type="GO" id="GO:0031132">
    <property type="term" value="F:serine 3-dehydrogenase activity"/>
    <property type="evidence" value="ECO:0007669"/>
    <property type="project" value="UniProtKB-EC"/>
</dbReference>
<dbReference type="Gene3D" id="3.40.50.720">
    <property type="entry name" value="NAD(P)-binding Rossmann-like Domain"/>
    <property type="match status" value="1"/>
</dbReference>
<evidence type="ECO:0000259" key="4">
    <source>
        <dbReference type="SMART" id="SM00822"/>
    </source>
</evidence>
<dbReference type="SUPFAM" id="SSF51735">
    <property type="entry name" value="NAD(P)-binding Rossmann-fold domains"/>
    <property type="match status" value="1"/>
</dbReference>
<comment type="similarity">
    <text evidence="1 3">Belongs to the short-chain dehydrogenases/reductases (SDR) family.</text>
</comment>
<dbReference type="Proteomes" id="UP000273044">
    <property type="component" value="Chromosome"/>
</dbReference>
<dbReference type="SMART" id="SM00822">
    <property type="entry name" value="PKS_KR"/>
    <property type="match status" value="1"/>
</dbReference>
<dbReference type="InterPro" id="IPR057326">
    <property type="entry name" value="KR_dom"/>
</dbReference>
<dbReference type="EMBL" id="LR134406">
    <property type="protein sequence ID" value="VEH70401.1"/>
    <property type="molecule type" value="Genomic_DNA"/>
</dbReference>
<accession>A0A3S4U0N2</accession>
<dbReference type="InterPro" id="IPR036291">
    <property type="entry name" value="NAD(P)-bd_dom_sf"/>
</dbReference>
<dbReference type="PANTHER" id="PTHR44196:SF1">
    <property type="entry name" value="DEHYDROGENASE_REDUCTASE SDR FAMILY MEMBER 7B"/>
    <property type="match status" value="1"/>
</dbReference>
<dbReference type="NCBIfam" id="NF006073">
    <property type="entry name" value="PRK08219.1"/>
    <property type="match status" value="1"/>
</dbReference>
<dbReference type="EC" id="1.1.1.276" evidence="5"/>
<evidence type="ECO:0000256" key="1">
    <source>
        <dbReference type="ARBA" id="ARBA00006484"/>
    </source>
</evidence>
<proteinExistence type="inferred from homology"/>
<dbReference type="AlphaFoldDB" id="A0A3S4U0N2"/>